<dbReference type="InterPro" id="IPR036249">
    <property type="entry name" value="Thioredoxin-like_sf"/>
</dbReference>
<dbReference type="PANTHER" id="PTHR45663:SF11">
    <property type="entry name" value="GEO12009P1"/>
    <property type="match status" value="1"/>
</dbReference>
<dbReference type="Pfam" id="PF00085">
    <property type="entry name" value="Thioredoxin"/>
    <property type="match status" value="1"/>
</dbReference>
<keyword evidence="3" id="KW-1185">Reference proteome</keyword>
<sequence length="129" mass="13814">MTSPAPGALGRLGSMAPSALHVRHPEAICGRTHNAAGLGGRRRGCAAGANRIVAVADVSTSDFEDVVLKSDIPVLVDFVAPWCGPCKLVAPIVEWAEKVRDRHALSQVHVSHSPETAFSRTDQWFHSRI</sequence>
<dbReference type="CDD" id="cd02947">
    <property type="entry name" value="TRX_family"/>
    <property type="match status" value="1"/>
</dbReference>
<evidence type="ECO:0000313" key="3">
    <source>
        <dbReference type="Proteomes" id="UP000708148"/>
    </source>
</evidence>
<reference evidence="2" key="1">
    <citation type="submission" date="2020-12" db="EMBL/GenBank/DDBJ databases">
        <authorList>
            <person name="Iha C."/>
        </authorList>
    </citation>
    <scope>NUCLEOTIDE SEQUENCE</scope>
</reference>
<dbReference type="OrthoDB" id="2121326at2759"/>
<dbReference type="Gene3D" id="3.40.30.10">
    <property type="entry name" value="Glutaredoxin"/>
    <property type="match status" value="1"/>
</dbReference>
<accession>A0A8S1IQA2</accession>
<protein>
    <recommendedName>
        <fullName evidence="1">Thioredoxin domain-containing protein</fullName>
    </recommendedName>
</protein>
<dbReference type="SUPFAM" id="SSF52833">
    <property type="entry name" value="Thioredoxin-like"/>
    <property type="match status" value="1"/>
</dbReference>
<dbReference type="Proteomes" id="UP000708148">
    <property type="component" value="Unassembled WGS sequence"/>
</dbReference>
<dbReference type="EMBL" id="CAJHUC010000360">
    <property type="protein sequence ID" value="CAD7695568.1"/>
    <property type="molecule type" value="Genomic_DNA"/>
</dbReference>
<dbReference type="GO" id="GO:0005829">
    <property type="term" value="C:cytosol"/>
    <property type="evidence" value="ECO:0007669"/>
    <property type="project" value="TreeGrafter"/>
</dbReference>
<dbReference type="PANTHER" id="PTHR45663">
    <property type="entry name" value="GEO12009P1"/>
    <property type="match status" value="1"/>
</dbReference>
<evidence type="ECO:0000259" key="1">
    <source>
        <dbReference type="Pfam" id="PF00085"/>
    </source>
</evidence>
<organism evidence="2 3">
    <name type="scientific">Ostreobium quekettii</name>
    <dbReference type="NCBI Taxonomy" id="121088"/>
    <lineage>
        <taxon>Eukaryota</taxon>
        <taxon>Viridiplantae</taxon>
        <taxon>Chlorophyta</taxon>
        <taxon>core chlorophytes</taxon>
        <taxon>Ulvophyceae</taxon>
        <taxon>TCBD clade</taxon>
        <taxon>Bryopsidales</taxon>
        <taxon>Ostreobineae</taxon>
        <taxon>Ostreobiaceae</taxon>
        <taxon>Ostreobium</taxon>
    </lineage>
</organism>
<name>A0A8S1IQA2_9CHLO</name>
<dbReference type="GO" id="GO:0015035">
    <property type="term" value="F:protein-disulfide reductase activity"/>
    <property type="evidence" value="ECO:0007669"/>
    <property type="project" value="TreeGrafter"/>
</dbReference>
<gene>
    <name evidence="2" type="ORF">OSTQU699_LOCUS929</name>
</gene>
<comment type="caution">
    <text evidence="2">The sequence shown here is derived from an EMBL/GenBank/DDBJ whole genome shotgun (WGS) entry which is preliminary data.</text>
</comment>
<evidence type="ECO:0000313" key="2">
    <source>
        <dbReference type="EMBL" id="CAD7695568.1"/>
    </source>
</evidence>
<proteinExistence type="predicted"/>
<dbReference type="AlphaFoldDB" id="A0A8S1IQA2"/>
<dbReference type="InterPro" id="IPR013766">
    <property type="entry name" value="Thioredoxin_domain"/>
</dbReference>
<dbReference type="GO" id="GO:0045454">
    <property type="term" value="P:cell redox homeostasis"/>
    <property type="evidence" value="ECO:0007669"/>
    <property type="project" value="TreeGrafter"/>
</dbReference>
<feature type="domain" description="Thioredoxin" evidence="1">
    <location>
        <begin position="55"/>
        <end position="117"/>
    </location>
</feature>